<evidence type="ECO:0000313" key="2">
    <source>
        <dbReference type="EMBL" id="MEQ2161885.1"/>
    </source>
</evidence>
<accession>A0ABV0MRX9</accession>
<organism evidence="2 3">
    <name type="scientific">Goodea atripinnis</name>
    <dbReference type="NCBI Taxonomy" id="208336"/>
    <lineage>
        <taxon>Eukaryota</taxon>
        <taxon>Metazoa</taxon>
        <taxon>Chordata</taxon>
        <taxon>Craniata</taxon>
        <taxon>Vertebrata</taxon>
        <taxon>Euteleostomi</taxon>
        <taxon>Actinopterygii</taxon>
        <taxon>Neopterygii</taxon>
        <taxon>Teleostei</taxon>
        <taxon>Neoteleostei</taxon>
        <taxon>Acanthomorphata</taxon>
        <taxon>Ovalentaria</taxon>
        <taxon>Atherinomorphae</taxon>
        <taxon>Cyprinodontiformes</taxon>
        <taxon>Goodeidae</taxon>
        <taxon>Goodea</taxon>
    </lineage>
</organism>
<dbReference type="Proteomes" id="UP001476798">
    <property type="component" value="Unassembled WGS sequence"/>
</dbReference>
<protein>
    <submittedName>
        <fullName evidence="2">Uncharacterized protein</fullName>
    </submittedName>
</protein>
<feature type="compositionally biased region" description="Polar residues" evidence="1">
    <location>
        <begin position="21"/>
        <end position="36"/>
    </location>
</feature>
<keyword evidence="3" id="KW-1185">Reference proteome</keyword>
<proteinExistence type="predicted"/>
<reference evidence="2 3" key="1">
    <citation type="submission" date="2021-06" db="EMBL/GenBank/DDBJ databases">
        <authorList>
            <person name="Palmer J.M."/>
        </authorList>
    </citation>
    <scope>NUCLEOTIDE SEQUENCE [LARGE SCALE GENOMIC DNA]</scope>
    <source>
        <strain evidence="2 3">GA_2019</strain>
        <tissue evidence="2">Muscle</tissue>
    </source>
</reference>
<gene>
    <name evidence="2" type="ORF">GOODEAATRI_014235</name>
</gene>
<dbReference type="EMBL" id="JAHRIO010010990">
    <property type="protein sequence ID" value="MEQ2161885.1"/>
    <property type="molecule type" value="Genomic_DNA"/>
</dbReference>
<feature type="compositionally biased region" description="Basic and acidic residues" evidence="1">
    <location>
        <begin position="47"/>
        <end position="58"/>
    </location>
</feature>
<name>A0ABV0MRX9_9TELE</name>
<sequence length="139" mass="15437">MRSHEHSKRREEGNRVNASYMQLGSSHHPSGSTSATARPYSSGCRGRHLDTEIREDPDHGPGWLRCAIYSSGAAAGAPTVKGIPFPDLPPCGACWLLSDSVWKRGAWSRQSGRRSKCYCRGKHLTSLLRRLVMCAFWPQ</sequence>
<evidence type="ECO:0000256" key="1">
    <source>
        <dbReference type="SAM" id="MobiDB-lite"/>
    </source>
</evidence>
<evidence type="ECO:0000313" key="3">
    <source>
        <dbReference type="Proteomes" id="UP001476798"/>
    </source>
</evidence>
<feature type="region of interest" description="Disordered" evidence="1">
    <location>
        <begin position="21"/>
        <end position="58"/>
    </location>
</feature>
<comment type="caution">
    <text evidence="2">The sequence shown here is derived from an EMBL/GenBank/DDBJ whole genome shotgun (WGS) entry which is preliminary data.</text>
</comment>